<dbReference type="InterPro" id="IPR050997">
    <property type="entry name" value="MAPEG"/>
</dbReference>
<dbReference type="GO" id="GO:0005635">
    <property type="term" value="C:nuclear envelope"/>
    <property type="evidence" value="ECO:0007669"/>
    <property type="project" value="TreeGrafter"/>
</dbReference>
<reference evidence="2" key="1">
    <citation type="submission" date="2025-08" db="UniProtKB">
        <authorList>
            <consortium name="Ensembl"/>
        </authorList>
    </citation>
    <scope>IDENTIFICATION</scope>
</reference>
<keyword evidence="1" id="KW-0472">Membrane</keyword>
<dbReference type="Proteomes" id="UP000694388">
    <property type="component" value="Unplaced"/>
</dbReference>
<accession>A0A8C4QN43</accession>
<dbReference type="OMA" id="HATEWLA"/>
<dbReference type="GO" id="GO:0005783">
    <property type="term" value="C:endoplasmic reticulum"/>
    <property type="evidence" value="ECO:0007669"/>
    <property type="project" value="TreeGrafter"/>
</dbReference>
<organism evidence="2 3">
    <name type="scientific">Eptatretus burgeri</name>
    <name type="common">Inshore hagfish</name>
    <dbReference type="NCBI Taxonomy" id="7764"/>
    <lineage>
        <taxon>Eukaryota</taxon>
        <taxon>Metazoa</taxon>
        <taxon>Chordata</taxon>
        <taxon>Craniata</taxon>
        <taxon>Vertebrata</taxon>
        <taxon>Cyclostomata</taxon>
        <taxon>Myxini</taxon>
        <taxon>Myxiniformes</taxon>
        <taxon>Myxinidae</taxon>
        <taxon>Eptatretinae</taxon>
        <taxon>Eptatretus</taxon>
    </lineage>
</organism>
<dbReference type="SUPFAM" id="SSF161084">
    <property type="entry name" value="MAPEG domain-like"/>
    <property type="match status" value="1"/>
</dbReference>
<proteinExistence type="predicted"/>
<dbReference type="GO" id="GO:0004602">
    <property type="term" value="F:glutathione peroxidase activity"/>
    <property type="evidence" value="ECO:0007669"/>
    <property type="project" value="TreeGrafter"/>
</dbReference>
<feature type="transmembrane region" description="Helical" evidence="1">
    <location>
        <begin position="52"/>
        <end position="70"/>
    </location>
</feature>
<dbReference type="GO" id="GO:0004364">
    <property type="term" value="F:glutathione transferase activity"/>
    <property type="evidence" value="ECO:0007669"/>
    <property type="project" value="TreeGrafter"/>
</dbReference>
<keyword evidence="1" id="KW-0812">Transmembrane</keyword>
<evidence type="ECO:0000313" key="3">
    <source>
        <dbReference type="Proteomes" id="UP000694388"/>
    </source>
</evidence>
<dbReference type="Ensembl" id="ENSEBUT00000018487.1">
    <property type="protein sequence ID" value="ENSEBUP00000017911.1"/>
    <property type="gene ID" value="ENSEBUG00000011191.1"/>
</dbReference>
<name>A0A8C4QN43_EPTBU</name>
<dbReference type="InterPro" id="IPR023352">
    <property type="entry name" value="MAPEG-like_dom_sf"/>
</dbReference>
<reference evidence="2" key="2">
    <citation type="submission" date="2025-09" db="UniProtKB">
        <authorList>
            <consortium name="Ensembl"/>
        </authorList>
    </citation>
    <scope>IDENTIFICATION</scope>
</reference>
<dbReference type="AlphaFoldDB" id="A0A8C4QN43"/>
<sequence length="97" mass="11188">MAPTLHATEWLAAVTVLSFLEQAHFAWQVIYARRRFHVPPPTMTGPPEFERVSRAHHFFLLIVWMLGWYVNKVGMVMMNDHVKPSLHVSLNNGCSCK</sequence>
<dbReference type="PANTHER" id="PTHR10250">
    <property type="entry name" value="MICROSOMAL GLUTATHIONE S-TRANSFERASE"/>
    <property type="match status" value="1"/>
</dbReference>
<dbReference type="Gene3D" id="1.20.120.550">
    <property type="entry name" value="Membrane associated eicosanoid/glutathione metabolism-like domain"/>
    <property type="match status" value="1"/>
</dbReference>
<keyword evidence="1" id="KW-1133">Transmembrane helix</keyword>
<dbReference type="GO" id="GO:0004464">
    <property type="term" value="F:leukotriene-C4 synthase activity"/>
    <property type="evidence" value="ECO:0007669"/>
    <property type="project" value="TreeGrafter"/>
</dbReference>
<protein>
    <submittedName>
        <fullName evidence="2">Uncharacterized protein</fullName>
    </submittedName>
</protein>
<dbReference type="GO" id="GO:0019370">
    <property type="term" value="P:leukotriene biosynthetic process"/>
    <property type="evidence" value="ECO:0007669"/>
    <property type="project" value="TreeGrafter"/>
</dbReference>
<evidence type="ECO:0000256" key="1">
    <source>
        <dbReference type="SAM" id="Phobius"/>
    </source>
</evidence>
<dbReference type="PANTHER" id="PTHR10250:SF15">
    <property type="entry name" value="MICROSOMAL GLUTATHIONE S-TRANSFERASE-RELATED"/>
    <property type="match status" value="1"/>
</dbReference>
<keyword evidence="3" id="KW-1185">Reference proteome</keyword>
<evidence type="ECO:0000313" key="2">
    <source>
        <dbReference type="Ensembl" id="ENSEBUP00000017911.1"/>
    </source>
</evidence>